<dbReference type="GO" id="GO:0051920">
    <property type="term" value="F:peroxiredoxin activity"/>
    <property type="evidence" value="ECO:0007669"/>
    <property type="project" value="InterPro"/>
</dbReference>
<protein>
    <recommendedName>
        <fullName evidence="1">Carboxymuconolactone decarboxylase-like domain-containing protein</fullName>
    </recommendedName>
</protein>
<accession>A0A3B0Y191</accession>
<sequence>MSFLTYSKNFQGVADILLRDPVRYLPFAQLLDGIMSTKSELTQAQREMIALYSSRLNRCGYCIDSHSCVLDGLGTDETLVKALADGSVEPVDDNMQRLLAFARKLTLEPGNVAATDIDTVRAAGWSDQTVEDVIGVVATFAFLNRLVDGFGIEGTDDHFRQVGGMVSQQGYSPLVQMIEQKATVARK</sequence>
<proteinExistence type="predicted"/>
<dbReference type="Gene3D" id="1.20.1290.10">
    <property type="entry name" value="AhpD-like"/>
    <property type="match status" value="1"/>
</dbReference>
<name>A0A3B0Y191_9ZZZZ</name>
<gene>
    <name evidence="2" type="ORF">MNBD_GAMMA15-782</name>
</gene>
<dbReference type="PANTHER" id="PTHR35446:SF2">
    <property type="entry name" value="CARBOXYMUCONOLACTONE DECARBOXYLASE-LIKE DOMAIN-CONTAINING PROTEIN"/>
    <property type="match status" value="1"/>
</dbReference>
<dbReference type="Pfam" id="PF02627">
    <property type="entry name" value="CMD"/>
    <property type="match status" value="1"/>
</dbReference>
<dbReference type="InterPro" id="IPR004675">
    <property type="entry name" value="AhpD_core"/>
</dbReference>
<feature type="domain" description="Carboxymuconolactone decarboxylase-like" evidence="1">
    <location>
        <begin position="27"/>
        <end position="84"/>
    </location>
</feature>
<organism evidence="2">
    <name type="scientific">hydrothermal vent metagenome</name>
    <dbReference type="NCBI Taxonomy" id="652676"/>
    <lineage>
        <taxon>unclassified sequences</taxon>
        <taxon>metagenomes</taxon>
        <taxon>ecological metagenomes</taxon>
    </lineage>
</organism>
<reference evidence="2" key="1">
    <citation type="submission" date="2018-06" db="EMBL/GenBank/DDBJ databases">
        <authorList>
            <person name="Zhirakovskaya E."/>
        </authorList>
    </citation>
    <scope>NUCLEOTIDE SEQUENCE</scope>
</reference>
<dbReference type="PANTHER" id="PTHR35446">
    <property type="entry name" value="SI:CH211-175M2.5"/>
    <property type="match status" value="1"/>
</dbReference>
<evidence type="ECO:0000313" key="2">
    <source>
        <dbReference type="EMBL" id="VAW73501.1"/>
    </source>
</evidence>
<dbReference type="AlphaFoldDB" id="A0A3B0Y191"/>
<dbReference type="InterPro" id="IPR029032">
    <property type="entry name" value="AhpD-like"/>
</dbReference>
<evidence type="ECO:0000259" key="1">
    <source>
        <dbReference type="Pfam" id="PF02627"/>
    </source>
</evidence>
<dbReference type="InterPro" id="IPR010195">
    <property type="entry name" value="Uncharacterised_peroxidase-rel"/>
</dbReference>
<dbReference type="NCBIfam" id="TIGR01926">
    <property type="entry name" value="peroxid_rel"/>
    <property type="match status" value="1"/>
</dbReference>
<dbReference type="EMBL" id="UOFN01000016">
    <property type="protein sequence ID" value="VAW73501.1"/>
    <property type="molecule type" value="Genomic_DNA"/>
</dbReference>
<dbReference type="InterPro" id="IPR003779">
    <property type="entry name" value="CMD-like"/>
</dbReference>
<dbReference type="NCBIfam" id="TIGR00778">
    <property type="entry name" value="ahpD_dom"/>
    <property type="match status" value="1"/>
</dbReference>
<dbReference type="SUPFAM" id="SSF69118">
    <property type="entry name" value="AhpD-like"/>
    <property type="match status" value="1"/>
</dbReference>